<feature type="domain" description="Restriction endonuclease type IV Mrr" evidence="1">
    <location>
        <begin position="154"/>
        <end position="264"/>
    </location>
</feature>
<evidence type="ECO:0000259" key="1">
    <source>
        <dbReference type="Pfam" id="PF04471"/>
    </source>
</evidence>
<keyword evidence="2" id="KW-0255">Endonuclease</keyword>
<protein>
    <submittedName>
        <fullName evidence="2">Restriction endonuclease</fullName>
    </submittedName>
</protein>
<accession>A0ABY2NZP3</accession>
<dbReference type="Gene3D" id="3.40.1350.10">
    <property type="match status" value="1"/>
</dbReference>
<proteinExistence type="predicted"/>
<dbReference type="InterPro" id="IPR052906">
    <property type="entry name" value="Type_IV_Methyl-Rstrct_Enzyme"/>
</dbReference>
<evidence type="ECO:0000313" key="2">
    <source>
        <dbReference type="EMBL" id="TGM74272.1"/>
    </source>
</evidence>
<sequence length="277" mass="32673">MKSIYFSNSQNIHQTDNFINIIKNELEYIGYKTTTSIKESNFEETLEETTETLIRNCSIMISMYQKSNNFVHFELGMAYALRKPIVLITEDEFEIPEFLSNTSVIILNKMNFEDVFGTLNKIIGQIEVNIQDSRIIEANEFFLSKHKGEKKEFENLTPQELEEIFFEIFECLSFSPKKFNSLNDNRFDFKLENYEKYDNAIVEIKKYNYQSKISISQIEQFYGVVMANNAQFGIYITSSQYTASALNFAEKLREKVKLYTLATFYEEYKDKLKKYCV</sequence>
<dbReference type="InterPro" id="IPR011856">
    <property type="entry name" value="tRNA_endonuc-like_dom_sf"/>
</dbReference>
<keyword evidence="2" id="KW-0540">Nuclease</keyword>
<organism evidence="2 3">
    <name type="scientific">Leptospira mtsangambouensis</name>
    <dbReference type="NCBI Taxonomy" id="2484912"/>
    <lineage>
        <taxon>Bacteria</taxon>
        <taxon>Pseudomonadati</taxon>
        <taxon>Spirochaetota</taxon>
        <taxon>Spirochaetia</taxon>
        <taxon>Leptospirales</taxon>
        <taxon>Leptospiraceae</taxon>
        <taxon>Leptospira</taxon>
    </lineage>
</organism>
<keyword evidence="3" id="KW-1185">Reference proteome</keyword>
<dbReference type="InterPro" id="IPR011335">
    <property type="entry name" value="Restrct_endonuc-II-like"/>
</dbReference>
<dbReference type="Gene3D" id="3.40.50.450">
    <property type="match status" value="1"/>
</dbReference>
<dbReference type="RefSeq" id="WP_135695043.1">
    <property type="nucleotide sequence ID" value="NZ_RQHK01000015.1"/>
</dbReference>
<dbReference type="SUPFAM" id="SSF52309">
    <property type="entry name" value="N-(deoxy)ribosyltransferase-like"/>
    <property type="match status" value="1"/>
</dbReference>
<comment type="caution">
    <text evidence="2">The sequence shown here is derived from an EMBL/GenBank/DDBJ whole genome shotgun (WGS) entry which is preliminary data.</text>
</comment>
<keyword evidence="2" id="KW-0378">Hydrolase</keyword>
<dbReference type="SUPFAM" id="SSF52980">
    <property type="entry name" value="Restriction endonuclease-like"/>
    <property type="match status" value="1"/>
</dbReference>
<reference evidence="3" key="1">
    <citation type="journal article" date="2019" name="PLoS Negl. Trop. Dis.">
        <title>Revisiting the worldwide diversity of Leptospira species in the environment.</title>
        <authorList>
            <person name="Vincent A.T."/>
            <person name="Schiettekatte O."/>
            <person name="Bourhy P."/>
            <person name="Veyrier F.J."/>
            <person name="Picardeau M."/>
        </authorList>
    </citation>
    <scope>NUCLEOTIDE SEQUENCE [LARGE SCALE GENOMIC DNA]</scope>
    <source>
        <strain evidence="3">201601298</strain>
    </source>
</reference>
<dbReference type="GO" id="GO:0004519">
    <property type="term" value="F:endonuclease activity"/>
    <property type="evidence" value="ECO:0007669"/>
    <property type="project" value="UniProtKB-KW"/>
</dbReference>
<dbReference type="PANTHER" id="PTHR30015:SF7">
    <property type="entry name" value="TYPE IV METHYL-DIRECTED RESTRICTION ENZYME ECOKMRR"/>
    <property type="match status" value="1"/>
</dbReference>
<name>A0ABY2NZP3_9LEPT</name>
<gene>
    <name evidence="2" type="ORF">EHR01_12275</name>
</gene>
<evidence type="ECO:0000313" key="3">
    <source>
        <dbReference type="Proteomes" id="UP000297940"/>
    </source>
</evidence>
<dbReference type="InterPro" id="IPR007560">
    <property type="entry name" value="Restrct_endonuc_IV_Mrr"/>
</dbReference>
<dbReference type="PANTHER" id="PTHR30015">
    <property type="entry name" value="MRR RESTRICTION SYSTEM PROTEIN"/>
    <property type="match status" value="1"/>
</dbReference>
<dbReference type="Pfam" id="PF04471">
    <property type="entry name" value="Mrr_cat"/>
    <property type="match status" value="1"/>
</dbReference>
<dbReference type="Proteomes" id="UP000297940">
    <property type="component" value="Unassembled WGS sequence"/>
</dbReference>
<dbReference type="EMBL" id="RQHK01000015">
    <property type="protein sequence ID" value="TGM74272.1"/>
    <property type="molecule type" value="Genomic_DNA"/>
</dbReference>